<dbReference type="InterPro" id="IPR028098">
    <property type="entry name" value="Glyco_trans_4-like_N"/>
</dbReference>
<protein>
    <submittedName>
        <fullName evidence="3">Glycosyltransferase involved in cell wall bisynthesis</fullName>
    </submittedName>
</protein>
<dbReference type="Gene3D" id="3.40.50.2000">
    <property type="entry name" value="Glycogen Phosphorylase B"/>
    <property type="match status" value="2"/>
</dbReference>
<dbReference type="Proteomes" id="UP000182584">
    <property type="component" value="Unassembled WGS sequence"/>
</dbReference>
<dbReference type="PANTHER" id="PTHR12526">
    <property type="entry name" value="GLYCOSYLTRANSFERASE"/>
    <property type="match status" value="1"/>
</dbReference>
<dbReference type="GO" id="GO:0016757">
    <property type="term" value="F:glycosyltransferase activity"/>
    <property type="evidence" value="ECO:0007669"/>
    <property type="project" value="InterPro"/>
</dbReference>
<gene>
    <name evidence="3" type="ORF">SAMN04487884_10773</name>
</gene>
<feature type="domain" description="Glycosyl transferase family 1" evidence="1">
    <location>
        <begin position="181"/>
        <end position="342"/>
    </location>
</feature>
<proteinExistence type="predicted"/>
<dbReference type="InterPro" id="IPR001296">
    <property type="entry name" value="Glyco_trans_1"/>
</dbReference>
<dbReference type="Pfam" id="PF13439">
    <property type="entry name" value="Glyco_transf_4"/>
    <property type="match status" value="1"/>
</dbReference>
<evidence type="ECO:0000259" key="2">
    <source>
        <dbReference type="Pfam" id="PF13439"/>
    </source>
</evidence>
<dbReference type="SUPFAM" id="SSF53756">
    <property type="entry name" value="UDP-Glycosyltransferase/glycogen phosphorylase"/>
    <property type="match status" value="1"/>
</dbReference>
<dbReference type="EMBL" id="FOGJ01000007">
    <property type="protein sequence ID" value="SER56849.1"/>
    <property type="molecule type" value="Genomic_DNA"/>
</dbReference>
<keyword evidence="3" id="KW-0808">Transferase</keyword>
<reference evidence="3 4" key="1">
    <citation type="submission" date="2016-10" db="EMBL/GenBank/DDBJ databases">
        <authorList>
            <person name="de Groot N.N."/>
        </authorList>
    </citation>
    <scope>NUCLEOTIDE SEQUENCE [LARGE SCALE GENOMIC DNA]</scope>
    <source>
        <strain evidence="3 4">AR40</strain>
    </source>
</reference>
<dbReference type="OrthoDB" id="9787617at2"/>
<dbReference type="RefSeq" id="WP_074755283.1">
    <property type="nucleotide sequence ID" value="NZ_FOGJ01000007.1"/>
</dbReference>
<organism evidence="3 4">
    <name type="scientific">Butyrivibrio fibrisolvens</name>
    <dbReference type="NCBI Taxonomy" id="831"/>
    <lineage>
        <taxon>Bacteria</taxon>
        <taxon>Bacillati</taxon>
        <taxon>Bacillota</taxon>
        <taxon>Clostridia</taxon>
        <taxon>Lachnospirales</taxon>
        <taxon>Lachnospiraceae</taxon>
        <taxon>Butyrivibrio</taxon>
    </lineage>
</organism>
<evidence type="ECO:0000313" key="4">
    <source>
        <dbReference type="Proteomes" id="UP000182584"/>
    </source>
</evidence>
<feature type="domain" description="Glycosyltransferase subfamily 4-like N-terminal" evidence="2">
    <location>
        <begin position="14"/>
        <end position="172"/>
    </location>
</feature>
<evidence type="ECO:0000259" key="1">
    <source>
        <dbReference type="Pfam" id="PF00534"/>
    </source>
</evidence>
<dbReference type="Pfam" id="PF00534">
    <property type="entry name" value="Glycos_transf_1"/>
    <property type="match status" value="1"/>
</dbReference>
<dbReference type="AlphaFoldDB" id="A0A1H9QAF9"/>
<sequence length="371" mass="42436">MKKIAFHLNCLCQGGAERVVSNLANQFAQEGYKVYIATEWYDKNEFELDERVTRVHVGLREEDEKKNRITKFFLRIKYLREFVKEYQPDVLIPFAHRANYRALMAAGNSNVPVIVCCRTDPTGHYDHFSDKVQIKWLFPKASGAVFQTTGQRDFFKPYLQNNSTIILNPINPKYFGVTHPAVKEKSVVHHARLIDFKNQPMLCRAFVRVHEKHPDYVLKIYGPDSKDGTKEILERIIEENNAKDYIFLMGGSDELEKEIPKGEVYAFTSDWEGLPNSLLEAMAMGMPIVATDCPCGGPRTVMNNEENGLLIPIKNEDALVEGLCRLIEDKELAKRLGQEAAKIEEIANGKAIFEKWRVYLDKVIAGEYPKG</sequence>
<accession>A0A1H9QAF9</accession>
<name>A0A1H9QAF9_BUTFI</name>
<evidence type="ECO:0000313" key="3">
    <source>
        <dbReference type="EMBL" id="SER56849.1"/>
    </source>
</evidence>